<keyword evidence="3" id="KW-0472">Membrane</keyword>
<evidence type="ECO:0000256" key="1">
    <source>
        <dbReference type="SAM" id="Coils"/>
    </source>
</evidence>
<keyword evidence="5" id="KW-1185">Reference proteome</keyword>
<feature type="region of interest" description="Disordered" evidence="2">
    <location>
        <begin position="429"/>
        <end position="454"/>
    </location>
</feature>
<feature type="compositionally biased region" description="Polar residues" evidence="2">
    <location>
        <begin position="160"/>
        <end position="187"/>
    </location>
</feature>
<organism evidence="4 5">
    <name type="scientific">Oldenlandia corymbosa var. corymbosa</name>
    <dbReference type="NCBI Taxonomy" id="529605"/>
    <lineage>
        <taxon>Eukaryota</taxon>
        <taxon>Viridiplantae</taxon>
        <taxon>Streptophyta</taxon>
        <taxon>Embryophyta</taxon>
        <taxon>Tracheophyta</taxon>
        <taxon>Spermatophyta</taxon>
        <taxon>Magnoliopsida</taxon>
        <taxon>eudicotyledons</taxon>
        <taxon>Gunneridae</taxon>
        <taxon>Pentapetalae</taxon>
        <taxon>asterids</taxon>
        <taxon>lamiids</taxon>
        <taxon>Gentianales</taxon>
        <taxon>Rubiaceae</taxon>
        <taxon>Rubioideae</taxon>
        <taxon>Spermacoceae</taxon>
        <taxon>Hedyotis-Oldenlandia complex</taxon>
        <taxon>Oldenlandia</taxon>
    </lineage>
</organism>
<evidence type="ECO:0000256" key="2">
    <source>
        <dbReference type="SAM" id="MobiDB-lite"/>
    </source>
</evidence>
<feature type="compositionally biased region" description="Basic and acidic residues" evidence="2">
    <location>
        <begin position="212"/>
        <end position="230"/>
    </location>
</feature>
<keyword evidence="3" id="KW-1133">Transmembrane helix</keyword>
<protein>
    <submittedName>
        <fullName evidence="4">OLC1v1025536C3</fullName>
    </submittedName>
</protein>
<proteinExistence type="predicted"/>
<dbReference type="EMBL" id="OX459118">
    <property type="protein sequence ID" value="CAI9090709.1"/>
    <property type="molecule type" value="Genomic_DNA"/>
</dbReference>
<evidence type="ECO:0000256" key="3">
    <source>
        <dbReference type="SAM" id="Phobius"/>
    </source>
</evidence>
<feature type="coiled-coil region" evidence="1">
    <location>
        <begin position="986"/>
        <end position="1013"/>
    </location>
</feature>
<feature type="compositionally biased region" description="Low complexity" evidence="2">
    <location>
        <begin position="964"/>
        <end position="974"/>
    </location>
</feature>
<accession>A0AAV1C552</accession>
<dbReference type="Proteomes" id="UP001161247">
    <property type="component" value="Chromosome 1"/>
</dbReference>
<keyword evidence="1" id="KW-0175">Coiled coil</keyword>
<dbReference type="PANTHER" id="PTHR47820:SF3">
    <property type="entry name" value="OS07G0499800 PROTEIN"/>
    <property type="match status" value="1"/>
</dbReference>
<feature type="region of interest" description="Disordered" evidence="2">
    <location>
        <begin position="856"/>
        <end position="977"/>
    </location>
</feature>
<dbReference type="AlphaFoldDB" id="A0AAV1C552"/>
<keyword evidence="3" id="KW-0812">Transmembrane</keyword>
<evidence type="ECO:0000313" key="5">
    <source>
        <dbReference type="Proteomes" id="UP001161247"/>
    </source>
</evidence>
<reference evidence="4" key="1">
    <citation type="submission" date="2023-03" db="EMBL/GenBank/DDBJ databases">
        <authorList>
            <person name="Julca I."/>
        </authorList>
    </citation>
    <scope>NUCLEOTIDE SEQUENCE</scope>
</reference>
<evidence type="ECO:0000313" key="4">
    <source>
        <dbReference type="EMBL" id="CAI9090709.1"/>
    </source>
</evidence>
<dbReference type="PANTHER" id="PTHR47820">
    <property type="entry name" value="BNAC05G24000D PROTEIN"/>
    <property type="match status" value="1"/>
</dbReference>
<name>A0AAV1C552_OLDCO</name>
<feature type="transmembrane region" description="Helical" evidence="3">
    <location>
        <begin position="21"/>
        <end position="48"/>
    </location>
</feature>
<gene>
    <name evidence="4" type="ORF">OLC1_LOCUS2801</name>
</gene>
<sequence>MRNVVLRLISSFDTALTALWVFDFSFSFSLTTIDWFLLFFISLFQFFLPHKSNGVFSSPEFVKFLETLGSLRFPIGVGSLGETMASSQVEIASNSSPFGYVLKDRNRYRTRDSSNAFQKNFKDLVHSHLNSCISGHSRNSGSGNNFIDYTDLWVYSPQNNDENDFHSQNSGSNFMSGNSDSNENSQPDMDYTDLWVHNPQRNNNENVMKKTKAGEKWDKARNLASERKIQESSSRNIRKHDDASSGPVLPSKRGKRQDHLSSGPVSASSPRGRLQENASAEAVLASNIERSPENGSAAGPVSTSQRGRNWEVVSSRLFPIFQRRKSQEGTVSGPDSRSQRENSPEISVEVPSSRGVSSLVQKWKDIEAEGKSLSATNSPVCTSRSNSVQFFTDNESVTEAVSRSSDACEEFFDLRPATPAKSEDLFLDWESDQTGFSGPPSVRSRDSDATEKDKTRVADIIKKLSSNGENHNDLNHQSLPRVRTSVDKPDLRTFSPVACTPRIRGRQAFADVLMHMERDRLRELEGLADSKAVSRFSHKGRIQAMLRLRFLRHGGGGKDARHTISMPSGSSRFAQSAISHLRQRFDEGVHLNDTDSRSQQGEEFVEKVQQEKKFSATNQQIEENHHKELTAQTKSLNVSDDNLDAQIVIRTNAVVDFNHQDPNTVVQQNDCQQEGSEILHQEDDSTSDFTQQEMNSECRNNKRHGFTLEEPSVKNNLGSECSEIEECKNKQLTGNSDEYMDAIDEEAQGDYLEEAQSQQNLESHCSQEAYGSHPCNEWEEIEDYYEPQEESNQDWIWDVSRPRSTWEDLRQARYQEMLDPFTENDDIRELLKRKSVSSFLSSGLKDSIDRLMMSRVQQPQSPTVSRVKRDEGTDYVVEREEAQNVEVEEEQQKEFDEGQLENEEKIQSKTDECEKDKEEEIQSEKECNASNDDARQATSSDDNEEDYFGSPSFPPSQESHTFNSSSPETQPSSSFTNHPSIEMQFMYEMRGNMEQLHQEISELRRSLKSCISMQMKLQKSMTQDASNSPRHSGRL</sequence>
<feature type="compositionally biased region" description="Basic and acidic residues" evidence="2">
    <location>
        <begin position="443"/>
        <end position="454"/>
    </location>
</feature>
<feature type="region of interest" description="Disordered" evidence="2">
    <location>
        <begin position="160"/>
        <end position="307"/>
    </location>
</feature>
<feature type="compositionally biased region" description="Basic and acidic residues" evidence="2">
    <location>
        <begin position="867"/>
        <end position="882"/>
    </location>
</feature>
<feature type="compositionally biased region" description="Basic and acidic residues" evidence="2">
    <location>
        <begin position="890"/>
        <end position="935"/>
    </location>
</feature>
<feature type="region of interest" description="Disordered" evidence="2">
    <location>
        <begin position="323"/>
        <end position="353"/>
    </location>
</feature>